<evidence type="ECO:0000313" key="3">
    <source>
        <dbReference type="Proteomes" id="UP000036700"/>
    </source>
</evidence>
<sequence>MTDNDRSAAGRPSLRRTVGVALEIVQSRLELIGIELSEEKDRLLTIAFLGLTGMLFGLLALITLTALVAVLFWDTYRWQALCAIAVIYLVAGLICAALARRMLREAPLPFEATLNEFQKDRDALRGD</sequence>
<keyword evidence="1" id="KW-0472">Membrane</keyword>
<keyword evidence="3" id="KW-1185">Reference proteome</keyword>
<evidence type="ECO:0000313" key="2">
    <source>
        <dbReference type="EMBL" id="AKJ70232.1"/>
    </source>
</evidence>
<evidence type="ECO:0000256" key="1">
    <source>
        <dbReference type="SAM" id="Phobius"/>
    </source>
</evidence>
<gene>
    <name evidence="2" type="ORF">ABW99_20490</name>
</gene>
<dbReference type="EMBL" id="CP011568">
    <property type="protein sequence ID" value="AKJ70232.1"/>
    <property type="molecule type" value="Genomic_DNA"/>
</dbReference>
<dbReference type="PATRIC" id="fig|445709.3.peg.4297"/>
<protein>
    <recommendedName>
        <fullName evidence="4">Phage holin family protein</fullName>
    </recommendedName>
</protein>
<dbReference type="InterPro" id="IPR009937">
    <property type="entry name" value="Phage_holin_3_6"/>
</dbReference>
<dbReference type="KEGG" id="ptx:ABW99_20490"/>
<feature type="transmembrane region" description="Helical" evidence="1">
    <location>
        <begin position="78"/>
        <end position="99"/>
    </location>
</feature>
<keyword evidence="1" id="KW-0812">Transmembrane</keyword>
<dbReference type="AlphaFoldDB" id="A0A0G3EXU7"/>
<reference evidence="3" key="1">
    <citation type="submission" date="2015-06" db="EMBL/GenBank/DDBJ databases">
        <authorList>
            <person name="Lim Y.L."/>
            <person name="Ee R."/>
            <person name="Yong D."/>
            <person name="How K.Y."/>
            <person name="Yin W.F."/>
            <person name="Chan K.G."/>
        </authorList>
    </citation>
    <scope>NUCLEOTIDE SEQUENCE [LARGE SCALE GENOMIC DNA]</scope>
    <source>
        <strain evidence="3">DSM 25325</strain>
    </source>
</reference>
<keyword evidence="1" id="KW-1133">Transmembrane helix</keyword>
<evidence type="ECO:0008006" key="4">
    <source>
        <dbReference type="Google" id="ProtNLM"/>
    </source>
</evidence>
<dbReference type="Proteomes" id="UP000036700">
    <property type="component" value="Chromosome"/>
</dbReference>
<proteinExistence type="predicted"/>
<feature type="transmembrane region" description="Helical" evidence="1">
    <location>
        <begin position="43"/>
        <end position="72"/>
    </location>
</feature>
<dbReference type="RefSeq" id="WP_047216165.1">
    <property type="nucleotide sequence ID" value="NZ_CP011568.3"/>
</dbReference>
<dbReference type="STRING" id="445709.ABW99_20490"/>
<dbReference type="OrthoDB" id="198068at2"/>
<accession>A0A0G3EXU7</accession>
<name>A0A0G3EXU7_9BURK</name>
<organism evidence="2 3">
    <name type="scientific">Pandoraea thiooxydans</name>
    <dbReference type="NCBI Taxonomy" id="445709"/>
    <lineage>
        <taxon>Bacteria</taxon>
        <taxon>Pseudomonadati</taxon>
        <taxon>Pseudomonadota</taxon>
        <taxon>Betaproteobacteria</taxon>
        <taxon>Burkholderiales</taxon>
        <taxon>Burkholderiaceae</taxon>
        <taxon>Pandoraea</taxon>
    </lineage>
</organism>
<dbReference type="Pfam" id="PF07332">
    <property type="entry name" value="Phage_holin_3_6"/>
    <property type="match status" value="1"/>
</dbReference>